<dbReference type="Gene3D" id="3.10.20.30">
    <property type="match status" value="1"/>
</dbReference>
<keyword evidence="3" id="KW-1185">Reference proteome</keyword>
<dbReference type="EMBL" id="CP041165">
    <property type="protein sequence ID" value="QOP40714.1"/>
    <property type="molecule type" value="Genomic_DNA"/>
</dbReference>
<reference evidence="2 3" key="1">
    <citation type="submission" date="2019-06" db="EMBL/GenBank/DDBJ databases">
        <title>Sulfurimonas gotlandica sp. nov., a chemoautotrophic and psychrotolerant epsilonproteobacterium isolated from a pelagic redoxcline, and an emended description of the genus Sulfurimonas.</title>
        <authorList>
            <person name="Wang S."/>
            <person name="Jiang L."/>
            <person name="Shao Z."/>
        </authorList>
    </citation>
    <scope>NUCLEOTIDE SEQUENCE [LARGE SCALE GENOMIC DNA]</scope>
    <source>
        <strain evidence="2 3">B2</strain>
    </source>
</reference>
<dbReference type="CDD" id="cd00207">
    <property type="entry name" value="fer2"/>
    <property type="match status" value="1"/>
</dbReference>
<dbReference type="PROSITE" id="PS00197">
    <property type="entry name" value="2FE2S_FER_1"/>
    <property type="match status" value="1"/>
</dbReference>
<dbReference type="GO" id="GO:0051537">
    <property type="term" value="F:2 iron, 2 sulfur cluster binding"/>
    <property type="evidence" value="ECO:0007669"/>
    <property type="project" value="InterPro"/>
</dbReference>
<sequence length="114" mass="12828">MAKVIFIGFDSDKDGLYHAPKGEPIVRLAKDNGIPINFECQDGDCASCLIKYENIEDEEPTNYIEDKELEKLVELGVLKTKDAEHCQQFTISPKVRLACQTLVKGDVIIKPFLQ</sequence>
<dbReference type="RefSeq" id="WP_193114136.1">
    <property type="nucleotide sequence ID" value="NZ_CP041165.1"/>
</dbReference>
<dbReference type="AlphaFoldDB" id="A0A7M1ATH6"/>
<dbReference type="InterPro" id="IPR012675">
    <property type="entry name" value="Beta-grasp_dom_sf"/>
</dbReference>
<dbReference type="KEGG" id="smax:FJR03_02740"/>
<feature type="domain" description="2Fe-2S ferredoxin-type" evidence="1">
    <location>
        <begin position="2"/>
        <end position="114"/>
    </location>
</feature>
<dbReference type="Proteomes" id="UP000593910">
    <property type="component" value="Chromosome"/>
</dbReference>
<protein>
    <submittedName>
        <fullName evidence="2">(2Fe-2S)-binding protein</fullName>
    </submittedName>
</protein>
<dbReference type="InterPro" id="IPR006058">
    <property type="entry name" value="2Fe2S_fd_BS"/>
</dbReference>
<evidence type="ECO:0000259" key="1">
    <source>
        <dbReference type="PROSITE" id="PS51085"/>
    </source>
</evidence>
<dbReference type="InterPro" id="IPR036010">
    <property type="entry name" value="2Fe-2S_ferredoxin-like_sf"/>
</dbReference>
<evidence type="ECO:0000313" key="2">
    <source>
        <dbReference type="EMBL" id="QOP40714.1"/>
    </source>
</evidence>
<evidence type="ECO:0000313" key="3">
    <source>
        <dbReference type="Proteomes" id="UP000593910"/>
    </source>
</evidence>
<dbReference type="SUPFAM" id="SSF54292">
    <property type="entry name" value="2Fe-2S ferredoxin-like"/>
    <property type="match status" value="1"/>
</dbReference>
<dbReference type="Pfam" id="PF00111">
    <property type="entry name" value="Fer2"/>
    <property type="match status" value="1"/>
</dbReference>
<dbReference type="PROSITE" id="PS51085">
    <property type="entry name" value="2FE2S_FER_2"/>
    <property type="match status" value="1"/>
</dbReference>
<name>A0A7M1ATH6_9BACT</name>
<organism evidence="2 3">
    <name type="scientific">Sulfurimonas marina</name>
    <dbReference type="NCBI Taxonomy" id="2590551"/>
    <lineage>
        <taxon>Bacteria</taxon>
        <taxon>Pseudomonadati</taxon>
        <taxon>Campylobacterota</taxon>
        <taxon>Epsilonproteobacteria</taxon>
        <taxon>Campylobacterales</taxon>
        <taxon>Sulfurimonadaceae</taxon>
        <taxon>Sulfurimonas</taxon>
    </lineage>
</organism>
<proteinExistence type="predicted"/>
<gene>
    <name evidence="2" type="ORF">FJR03_02740</name>
</gene>
<accession>A0A7M1ATH6</accession>
<dbReference type="InterPro" id="IPR001041">
    <property type="entry name" value="2Fe-2S_ferredoxin-type"/>
</dbReference>